<gene>
    <name evidence="1" type="ORF">ILYODFUR_027184</name>
</gene>
<evidence type="ECO:0000313" key="1">
    <source>
        <dbReference type="EMBL" id="MEQ2252964.1"/>
    </source>
</evidence>
<name>A0ABV0V6H8_9TELE</name>
<keyword evidence="2" id="KW-1185">Reference proteome</keyword>
<evidence type="ECO:0000313" key="2">
    <source>
        <dbReference type="Proteomes" id="UP001482620"/>
    </source>
</evidence>
<dbReference type="Proteomes" id="UP001482620">
    <property type="component" value="Unassembled WGS sequence"/>
</dbReference>
<comment type="caution">
    <text evidence="1">The sequence shown here is derived from an EMBL/GenBank/DDBJ whole genome shotgun (WGS) entry which is preliminary data.</text>
</comment>
<organism evidence="1 2">
    <name type="scientific">Ilyodon furcidens</name>
    <name type="common">goldbreast splitfin</name>
    <dbReference type="NCBI Taxonomy" id="33524"/>
    <lineage>
        <taxon>Eukaryota</taxon>
        <taxon>Metazoa</taxon>
        <taxon>Chordata</taxon>
        <taxon>Craniata</taxon>
        <taxon>Vertebrata</taxon>
        <taxon>Euteleostomi</taxon>
        <taxon>Actinopterygii</taxon>
        <taxon>Neopterygii</taxon>
        <taxon>Teleostei</taxon>
        <taxon>Neoteleostei</taxon>
        <taxon>Acanthomorphata</taxon>
        <taxon>Ovalentaria</taxon>
        <taxon>Atherinomorphae</taxon>
        <taxon>Cyprinodontiformes</taxon>
        <taxon>Goodeidae</taxon>
        <taxon>Ilyodon</taxon>
    </lineage>
</organism>
<accession>A0ABV0V6H8</accession>
<sequence length="125" mass="14141">MYTVKRISLVRASFPSRVANKAFDQSFLYSQCHVEARALRVLLVTSDSCQRISKTDVNDAIFSQQKTEKSEQSCKQFNHPAELFQPPFGISRSELAVDAFLWQQFVIEGVEQPAAETLTQTLVPN</sequence>
<reference evidence="1 2" key="1">
    <citation type="submission" date="2021-06" db="EMBL/GenBank/DDBJ databases">
        <authorList>
            <person name="Palmer J.M."/>
        </authorList>
    </citation>
    <scope>NUCLEOTIDE SEQUENCE [LARGE SCALE GENOMIC DNA]</scope>
    <source>
        <strain evidence="2">if_2019</strain>
        <tissue evidence="1">Muscle</tissue>
    </source>
</reference>
<dbReference type="EMBL" id="JAHRIQ010096227">
    <property type="protein sequence ID" value="MEQ2252964.1"/>
    <property type="molecule type" value="Genomic_DNA"/>
</dbReference>
<proteinExistence type="predicted"/>
<protein>
    <submittedName>
        <fullName evidence="1">Uncharacterized protein</fullName>
    </submittedName>
</protein>